<comment type="caution">
    <text evidence="1">The sequence shown here is derived from an EMBL/GenBank/DDBJ whole genome shotgun (WGS) entry which is preliminary data.</text>
</comment>
<dbReference type="GO" id="GO:0005829">
    <property type="term" value="C:cytosol"/>
    <property type="evidence" value="ECO:0007669"/>
    <property type="project" value="TreeGrafter"/>
</dbReference>
<dbReference type="SUPFAM" id="SSF56784">
    <property type="entry name" value="HAD-like"/>
    <property type="match status" value="1"/>
</dbReference>
<dbReference type="NCBIfam" id="TIGR01484">
    <property type="entry name" value="HAD-SF-IIB"/>
    <property type="match status" value="1"/>
</dbReference>
<dbReference type="InterPro" id="IPR036412">
    <property type="entry name" value="HAD-like_sf"/>
</dbReference>
<name>A0A0R1WPM5_9LACO</name>
<dbReference type="PATRIC" id="fig|1423779.3.peg.175"/>
<dbReference type="AlphaFoldDB" id="A0A0R1WPM5"/>
<dbReference type="InterPro" id="IPR006379">
    <property type="entry name" value="HAD-SF_hydro_IIB"/>
</dbReference>
<dbReference type="PANTHER" id="PTHR10000:SF8">
    <property type="entry name" value="HAD SUPERFAMILY HYDROLASE-LIKE, TYPE 3"/>
    <property type="match status" value="1"/>
</dbReference>
<dbReference type="Gene3D" id="3.40.50.1000">
    <property type="entry name" value="HAD superfamily/HAD-like"/>
    <property type="match status" value="1"/>
</dbReference>
<reference evidence="1 2" key="1">
    <citation type="journal article" date="2015" name="Genome Announc.">
        <title>Expanding the biotechnology potential of lactobacilli through comparative genomics of 213 strains and associated genera.</title>
        <authorList>
            <person name="Sun Z."/>
            <person name="Harris H.M."/>
            <person name="McCann A."/>
            <person name="Guo C."/>
            <person name="Argimon S."/>
            <person name="Zhang W."/>
            <person name="Yang X."/>
            <person name="Jeffery I.B."/>
            <person name="Cooney J.C."/>
            <person name="Kagawa T.F."/>
            <person name="Liu W."/>
            <person name="Song Y."/>
            <person name="Salvetti E."/>
            <person name="Wrobel A."/>
            <person name="Rasinkangas P."/>
            <person name="Parkhill J."/>
            <person name="Rea M.C."/>
            <person name="O'Sullivan O."/>
            <person name="Ritari J."/>
            <person name="Douillard F.P."/>
            <person name="Paul Ross R."/>
            <person name="Yang R."/>
            <person name="Briner A.E."/>
            <person name="Felis G.E."/>
            <person name="de Vos W.M."/>
            <person name="Barrangou R."/>
            <person name="Klaenhammer T.R."/>
            <person name="Caufield P.W."/>
            <person name="Cui Y."/>
            <person name="Zhang H."/>
            <person name="O'Toole P.W."/>
        </authorList>
    </citation>
    <scope>NUCLEOTIDE SEQUENCE [LARGE SCALE GENOMIC DNA]</scope>
    <source>
        <strain evidence="1 2">DSM 4864</strain>
    </source>
</reference>
<dbReference type="Proteomes" id="UP000050973">
    <property type="component" value="Unassembled WGS sequence"/>
</dbReference>
<dbReference type="GO" id="GO:0016791">
    <property type="term" value="F:phosphatase activity"/>
    <property type="evidence" value="ECO:0007669"/>
    <property type="project" value="TreeGrafter"/>
</dbReference>
<dbReference type="EMBL" id="AZGE01000001">
    <property type="protein sequence ID" value="KRM17011.1"/>
    <property type="molecule type" value="Genomic_DNA"/>
</dbReference>
<gene>
    <name evidence="1" type="ORF">FC49_GL000172</name>
</gene>
<keyword evidence="1" id="KW-0378">Hydrolase</keyword>
<sequence length="267" mass="29660">MLMHYRYVAVDIDGTLLDDHDRYDQVRLAKDICALRRQNVTFLIASGNSLDALQTQFGKLVNNFVAENGGRVVVAEHEIRGVAHRPETLAKLLDYIHCLPQPDLLSLSAASQTMIPQKFASVPVPYYPHHAYFKRLVEIREPVYNVNVNWYQRQLPLDQIQQIARTINWTFPEVNATYSGTYGIDILPHGVNKARGLRKFVQYTGGSMDQVVAVGDTSNDVEMVSAVGLGLAMRNATPDLQSAAAAVTIADNNHAGLLRAIEALFSL</sequence>
<accession>A0A0R1WPM5</accession>
<dbReference type="Gene3D" id="3.30.1240.10">
    <property type="match status" value="1"/>
</dbReference>
<evidence type="ECO:0000313" key="1">
    <source>
        <dbReference type="EMBL" id="KRM17011.1"/>
    </source>
</evidence>
<evidence type="ECO:0000313" key="2">
    <source>
        <dbReference type="Proteomes" id="UP000050973"/>
    </source>
</evidence>
<proteinExistence type="predicted"/>
<dbReference type="Pfam" id="PF08282">
    <property type="entry name" value="Hydrolase_3"/>
    <property type="match status" value="1"/>
</dbReference>
<dbReference type="PANTHER" id="PTHR10000">
    <property type="entry name" value="PHOSPHOSERINE PHOSPHATASE"/>
    <property type="match status" value="1"/>
</dbReference>
<dbReference type="InterPro" id="IPR023214">
    <property type="entry name" value="HAD_sf"/>
</dbReference>
<protein>
    <submittedName>
        <fullName evidence="1">HAD hydrolase, family IIB</fullName>
    </submittedName>
</protein>
<dbReference type="GO" id="GO:0000287">
    <property type="term" value="F:magnesium ion binding"/>
    <property type="evidence" value="ECO:0007669"/>
    <property type="project" value="TreeGrafter"/>
</dbReference>
<organism evidence="1 2">
    <name type="scientific">Limosilactobacillus oris DSM 4864</name>
    <dbReference type="NCBI Taxonomy" id="1423779"/>
    <lineage>
        <taxon>Bacteria</taxon>
        <taxon>Bacillati</taxon>
        <taxon>Bacillota</taxon>
        <taxon>Bacilli</taxon>
        <taxon>Lactobacillales</taxon>
        <taxon>Lactobacillaceae</taxon>
        <taxon>Limosilactobacillus</taxon>
    </lineage>
</organism>